<sequence>MTALADATARLSRRACTVGVTVLSQCRVRGSCFVQKTRPERLVREAAGNPSSLVLREILHAVAWLNSPIGRTL</sequence>
<dbReference type="Proteomes" id="UP000504637">
    <property type="component" value="Unplaced"/>
</dbReference>
<dbReference type="GeneID" id="54362626"/>
<dbReference type="AlphaFoldDB" id="A0A6J3M446"/>
<proteinExistence type="predicted"/>
<evidence type="ECO:0000313" key="1">
    <source>
        <dbReference type="Proteomes" id="UP000504637"/>
    </source>
</evidence>
<protein>
    <submittedName>
        <fullName evidence="2">Uncharacterized protein</fullName>
    </submittedName>
</protein>
<accession>A0A6J3M446</accession>
<evidence type="ECO:0000313" key="2">
    <source>
        <dbReference type="RefSeq" id="XP_033459831.1"/>
    </source>
</evidence>
<dbReference type="RefSeq" id="XP_033459831.1">
    <property type="nucleotide sequence ID" value="XM_033604826.1"/>
</dbReference>
<reference evidence="2" key="1">
    <citation type="submission" date="2020-01" db="EMBL/GenBank/DDBJ databases">
        <authorList>
            <consortium name="DOE Joint Genome Institute"/>
            <person name="Haridas S."/>
            <person name="Albert R."/>
            <person name="Binder M."/>
            <person name="Bloem J."/>
            <person name="Labutti K."/>
            <person name="Salamov A."/>
            <person name="Andreopoulos B."/>
            <person name="Baker S.E."/>
            <person name="Barry K."/>
            <person name="Bills G."/>
            <person name="Bluhm B.H."/>
            <person name="Cannon C."/>
            <person name="Castanera R."/>
            <person name="Culley D.E."/>
            <person name="Daum C."/>
            <person name="Ezra D."/>
            <person name="Gonzalez J.B."/>
            <person name="Henrissat B."/>
            <person name="Kuo A."/>
            <person name="Liang C."/>
            <person name="Lipzen A."/>
            <person name="Lutzoni F."/>
            <person name="Magnuson J."/>
            <person name="Mondo S."/>
            <person name="Nolan M."/>
            <person name="Ohm R."/>
            <person name="Pangilinan J."/>
            <person name="Park H.-J."/>
            <person name="Ramirez L."/>
            <person name="Alfaro M."/>
            <person name="Sun H."/>
            <person name="Tritt A."/>
            <person name="Yoshinaga Y."/>
            <person name="Zwiers L.-H."/>
            <person name="Turgeon B.G."/>
            <person name="Goodwin S.B."/>
            <person name="Spatafora J.W."/>
            <person name="Crous P.W."/>
            <person name="Grigoriev I.V."/>
        </authorList>
    </citation>
    <scope>NUCLEOTIDE SEQUENCE</scope>
    <source>
        <strain evidence="2">CBS 342.82</strain>
    </source>
</reference>
<gene>
    <name evidence="2" type="ORF">K489DRAFT_380175</name>
</gene>
<organism evidence="2">
    <name type="scientific">Dissoconium aciculare CBS 342.82</name>
    <dbReference type="NCBI Taxonomy" id="1314786"/>
    <lineage>
        <taxon>Eukaryota</taxon>
        <taxon>Fungi</taxon>
        <taxon>Dikarya</taxon>
        <taxon>Ascomycota</taxon>
        <taxon>Pezizomycotina</taxon>
        <taxon>Dothideomycetes</taxon>
        <taxon>Dothideomycetidae</taxon>
        <taxon>Mycosphaerellales</taxon>
        <taxon>Dissoconiaceae</taxon>
        <taxon>Dissoconium</taxon>
    </lineage>
</organism>
<keyword evidence="1" id="KW-1185">Reference proteome</keyword>
<reference evidence="2" key="3">
    <citation type="submission" date="2025-08" db="UniProtKB">
        <authorList>
            <consortium name="RefSeq"/>
        </authorList>
    </citation>
    <scope>IDENTIFICATION</scope>
    <source>
        <strain evidence="2">CBS 342.82</strain>
    </source>
</reference>
<name>A0A6J3M446_9PEZI</name>
<reference evidence="2" key="2">
    <citation type="submission" date="2020-04" db="EMBL/GenBank/DDBJ databases">
        <authorList>
            <consortium name="NCBI Genome Project"/>
        </authorList>
    </citation>
    <scope>NUCLEOTIDE SEQUENCE</scope>
    <source>
        <strain evidence="2">CBS 342.82</strain>
    </source>
</reference>